<gene>
    <name evidence="2" type="ORF">J4050_12500</name>
</gene>
<comment type="caution">
    <text evidence="2">The sequence shown here is derived from an EMBL/GenBank/DDBJ whole genome shotgun (WGS) entry which is preliminary data.</text>
</comment>
<keyword evidence="1" id="KW-0472">Membrane</keyword>
<keyword evidence="3" id="KW-1185">Reference proteome</keyword>
<feature type="transmembrane region" description="Helical" evidence="1">
    <location>
        <begin position="41"/>
        <end position="60"/>
    </location>
</feature>
<feature type="transmembrane region" description="Helical" evidence="1">
    <location>
        <begin position="12"/>
        <end position="29"/>
    </location>
</feature>
<dbReference type="RefSeq" id="WP_208154927.1">
    <property type="nucleotide sequence ID" value="NZ_JAGEVF010000010.1"/>
</dbReference>
<keyword evidence="1" id="KW-1133">Transmembrane helix</keyword>
<protein>
    <submittedName>
        <fullName evidence="2">Uncharacterized protein</fullName>
    </submittedName>
</protein>
<proteinExistence type="predicted"/>
<evidence type="ECO:0000313" key="2">
    <source>
        <dbReference type="EMBL" id="MBO3117573.1"/>
    </source>
</evidence>
<organism evidence="2 3">
    <name type="scientific">Winogradskyella pelagia</name>
    <dbReference type="NCBI Taxonomy" id="2819984"/>
    <lineage>
        <taxon>Bacteria</taxon>
        <taxon>Pseudomonadati</taxon>
        <taxon>Bacteroidota</taxon>
        <taxon>Flavobacteriia</taxon>
        <taxon>Flavobacteriales</taxon>
        <taxon>Flavobacteriaceae</taxon>
        <taxon>Winogradskyella</taxon>
    </lineage>
</organism>
<evidence type="ECO:0000313" key="3">
    <source>
        <dbReference type="Proteomes" id="UP000676776"/>
    </source>
</evidence>
<evidence type="ECO:0000256" key="1">
    <source>
        <dbReference type="SAM" id="Phobius"/>
    </source>
</evidence>
<name>A0ABS3T490_9FLAO</name>
<keyword evidence="1" id="KW-0812">Transmembrane</keyword>
<accession>A0ABS3T490</accession>
<reference evidence="2 3" key="1">
    <citation type="submission" date="2021-03" db="EMBL/GenBank/DDBJ databases">
        <title>Winogradskyella sp. nov., isolated from costal sediment.</title>
        <authorList>
            <person name="Gao C."/>
        </authorList>
    </citation>
    <scope>NUCLEOTIDE SEQUENCE [LARGE SCALE GENOMIC DNA]</scope>
    <source>
        <strain evidence="2 3">DF17</strain>
    </source>
</reference>
<dbReference type="EMBL" id="JAGEVF010000010">
    <property type="protein sequence ID" value="MBO3117573.1"/>
    <property type="molecule type" value="Genomic_DNA"/>
</dbReference>
<sequence length="75" mass="8521">MKQLRLNGMTSDILISAYVVITLYFRFKLESKTATGPVESLVMGACFVVILWVLIKLNILNPNWFGLFKSKTLKP</sequence>
<dbReference type="Proteomes" id="UP000676776">
    <property type="component" value="Unassembled WGS sequence"/>
</dbReference>